<dbReference type="EMBL" id="FOFO01000012">
    <property type="protein sequence ID" value="SEP96722.1"/>
    <property type="molecule type" value="Genomic_DNA"/>
</dbReference>
<evidence type="ECO:0000313" key="1">
    <source>
        <dbReference type="EMBL" id="SEP96722.1"/>
    </source>
</evidence>
<organism evidence="1 2">
    <name type="scientific">Ectothiorhodospira magna</name>
    <dbReference type="NCBI Taxonomy" id="867345"/>
    <lineage>
        <taxon>Bacteria</taxon>
        <taxon>Pseudomonadati</taxon>
        <taxon>Pseudomonadota</taxon>
        <taxon>Gammaproteobacteria</taxon>
        <taxon>Chromatiales</taxon>
        <taxon>Ectothiorhodospiraceae</taxon>
        <taxon>Ectothiorhodospira</taxon>
    </lineage>
</organism>
<sequence length="156" mass="17532">MVTSINQNVASGICEITFFLTELYEHIGKSDSLVARSESFGGYKKTEEEDRYFFISFNVRKLPRRGDVINIGAYGYGDMQNAENACIYIEQLSNDTKLWDRLKNQFPAPINQVVEDDDSWWIALEWPHGIGADAATIEASAKEIGDKIIAALLSDD</sequence>
<keyword evidence="2" id="KW-1185">Reference proteome</keyword>
<evidence type="ECO:0000313" key="2">
    <source>
        <dbReference type="Proteomes" id="UP000199496"/>
    </source>
</evidence>
<reference evidence="1 2" key="1">
    <citation type="submission" date="2016-10" db="EMBL/GenBank/DDBJ databases">
        <authorList>
            <person name="de Groot N.N."/>
        </authorList>
    </citation>
    <scope>NUCLEOTIDE SEQUENCE [LARGE SCALE GENOMIC DNA]</scope>
    <source>
        <strain evidence="1 2">B7-7</strain>
    </source>
</reference>
<dbReference type="AlphaFoldDB" id="A0A1H9C6G8"/>
<proteinExistence type="predicted"/>
<gene>
    <name evidence="1" type="ORF">SAMN05421693_11270</name>
</gene>
<protein>
    <submittedName>
        <fullName evidence="1">Uncharacterized protein</fullName>
    </submittedName>
</protein>
<dbReference type="Proteomes" id="UP000199496">
    <property type="component" value="Unassembled WGS sequence"/>
</dbReference>
<name>A0A1H9C6G8_9GAMM</name>
<accession>A0A1H9C6G8</accession>
<dbReference type="RefSeq" id="WP_143339667.1">
    <property type="nucleotide sequence ID" value="NZ_FOFO01000012.1"/>
</dbReference>